<comment type="domain">
    <text evidence="4">The HXXXXD motif is essential for acyltransferase activity and may constitute the binding site for the phosphate moiety of the glycerol-3-phosphate.</text>
</comment>
<comment type="similarity">
    <text evidence="1 4">Belongs to the 1-acyl-sn-glycerol-3-phosphate acyltransferase family.</text>
</comment>
<dbReference type="AlphaFoldDB" id="A0AAQ3KW14"/>
<dbReference type="Pfam" id="PF07145">
    <property type="entry name" value="PAM2"/>
    <property type="match status" value="1"/>
</dbReference>
<feature type="region of interest" description="Disordered" evidence="5">
    <location>
        <begin position="287"/>
        <end position="362"/>
    </location>
</feature>
<evidence type="ECO:0000313" key="9">
    <source>
        <dbReference type="Proteomes" id="UP001327560"/>
    </source>
</evidence>
<name>A0AAQ3KW14_9LILI</name>
<feature type="compositionally biased region" description="Basic and acidic residues" evidence="5">
    <location>
        <begin position="321"/>
        <end position="361"/>
    </location>
</feature>
<sequence>MVDPSLLTSLLQGSRLESCLDAAIRLPERKEEAEDDAGVFVDDDRWVTVAVSVVRIVACFITMMFTTFVWAVVMIVMLPWPYERIRQGNLYGHVTGRLMMWILGNPIKIEGSEFSDTRAIFICNHASPIDIFLAMWLTPVGTVGIAKKEIIWYPLFGQLYLLANHLRIDRSNPTAAIESLKEAATAIMNNNLSLIFFPEGTRSRSGRLLPFKKGFLHIALQTRLPIVPMILTGTHLAWRKNSLRVRPAPIAVKYLPPIATDGWKEENMNEYIDKMHSLTFYESNGPYQRSQIKSSSTESNAGDSEANASCTKNSQRSQSRTQREEEGEERREGKTYNAKREESAVRNTDEMAPKKGGEELTKGISKGSALSEALLYATMCFVGLPVEVQVKDGSLYSGILHTACFDSDHGIVLKKARKIGKGKSRTNLALGDFVDTLVVLSSDLVQVIVKGFTLPTGGTVGRVAGKTAEAENGSQTCSADIERGESESTPENFIVTRQATGCRAEDKKLDDPIEEVVHEVHRSVSSNANGATCSSPASLHAQLVSPESEAPASMISPLPDSKTSVCSTSTALASDTPASPLPGRSASSDTAVPKRNKTGSISAKESKLNPSAKVFTPSIANLRQIPTPVPRFVSPSQMSNNLPVMPISGAQLGTEVNSLASRLTVPSKLIPYNNVIAAQAGMGTQYARPVMGHTSVRQLPVRMNGQYHPLQAGHLYLSPHSQMVAVGPLHQPSYVHPVTQDVIQGTLMPQAQPHPLFMQANALKFQGAAAQTLQLPMTPPIMAVENQTLMAPTHVPFSQPFPVAQPIMIPGGNGYILH</sequence>
<accession>A0AAQ3KW14</accession>
<dbReference type="EMBL" id="CP136897">
    <property type="protein sequence ID" value="WOL15700.1"/>
    <property type="molecule type" value="Genomic_DNA"/>
</dbReference>
<evidence type="ECO:0000259" key="7">
    <source>
        <dbReference type="SMART" id="SM00563"/>
    </source>
</evidence>
<evidence type="ECO:0000256" key="3">
    <source>
        <dbReference type="ARBA" id="ARBA00023315"/>
    </source>
</evidence>
<dbReference type="Proteomes" id="UP001327560">
    <property type="component" value="Chromosome 8"/>
</dbReference>
<keyword evidence="3 4" id="KW-0012">Acyltransferase</keyword>
<comment type="catalytic activity">
    <reaction evidence="4">
        <text>a 1-acyl-sn-glycero-3-phosphate + an acyl-CoA = a 1,2-diacyl-sn-glycero-3-phosphate + CoA</text>
        <dbReference type="Rhea" id="RHEA:19709"/>
        <dbReference type="ChEBI" id="CHEBI:57287"/>
        <dbReference type="ChEBI" id="CHEBI:57970"/>
        <dbReference type="ChEBI" id="CHEBI:58342"/>
        <dbReference type="ChEBI" id="CHEBI:58608"/>
        <dbReference type="EC" id="2.3.1.51"/>
    </reaction>
</comment>
<dbReference type="EC" id="2.3.1.51" evidence="4"/>
<gene>
    <name evidence="8" type="ORF">Cni_G24481</name>
</gene>
<evidence type="ECO:0000256" key="4">
    <source>
        <dbReference type="RuleBase" id="RU361267"/>
    </source>
</evidence>
<evidence type="ECO:0000256" key="1">
    <source>
        <dbReference type="ARBA" id="ARBA00008655"/>
    </source>
</evidence>
<dbReference type="GO" id="GO:0006654">
    <property type="term" value="P:phosphatidic acid biosynthetic process"/>
    <property type="evidence" value="ECO:0007669"/>
    <property type="project" value="TreeGrafter"/>
</dbReference>
<dbReference type="GO" id="GO:0003841">
    <property type="term" value="F:1-acylglycerol-3-phosphate O-acyltransferase activity"/>
    <property type="evidence" value="ECO:0007669"/>
    <property type="project" value="UniProtKB-UniRule"/>
</dbReference>
<dbReference type="Pfam" id="PF01553">
    <property type="entry name" value="Acyltransferase"/>
    <property type="match status" value="1"/>
</dbReference>
<dbReference type="InterPro" id="IPR009818">
    <property type="entry name" value="PAM2_motif"/>
</dbReference>
<feature type="domain" description="Phospholipid/glycerol acyltransferase" evidence="7">
    <location>
        <begin position="119"/>
        <end position="234"/>
    </location>
</feature>
<keyword evidence="4" id="KW-0594">Phospholipid biosynthesis</keyword>
<keyword evidence="4" id="KW-1208">Phospholipid metabolism</keyword>
<dbReference type="SUPFAM" id="SSF69593">
    <property type="entry name" value="Glycerol-3-phosphate (1)-acyltransferase"/>
    <property type="match status" value="1"/>
</dbReference>
<evidence type="ECO:0000256" key="5">
    <source>
        <dbReference type="SAM" id="MobiDB-lite"/>
    </source>
</evidence>
<keyword evidence="6" id="KW-1133">Transmembrane helix</keyword>
<organism evidence="8 9">
    <name type="scientific">Canna indica</name>
    <name type="common">Indian-shot</name>
    <dbReference type="NCBI Taxonomy" id="4628"/>
    <lineage>
        <taxon>Eukaryota</taxon>
        <taxon>Viridiplantae</taxon>
        <taxon>Streptophyta</taxon>
        <taxon>Embryophyta</taxon>
        <taxon>Tracheophyta</taxon>
        <taxon>Spermatophyta</taxon>
        <taxon>Magnoliopsida</taxon>
        <taxon>Liliopsida</taxon>
        <taxon>Zingiberales</taxon>
        <taxon>Cannaceae</taxon>
        <taxon>Canna</taxon>
    </lineage>
</organism>
<dbReference type="InterPro" id="IPR002123">
    <property type="entry name" value="Plipid/glycerol_acylTrfase"/>
</dbReference>
<feature type="compositionally biased region" description="Polar residues" evidence="5">
    <location>
        <begin position="527"/>
        <end position="537"/>
    </location>
</feature>
<dbReference type="GO" id="GO:0016020">
    <property type="term" value="C:membrane"/>
    <property type="evidence" value="ECO:0007669"/>
    <property type="project" value="InterPro"/>
</dbReference>
<feature type="region of interest" description="Disordered" evidence="5">
    <location>
        <begin position="526"/>
        <end position="605"/>
    </location>
</feature>
<dbReference type="PANTHER" id="PTHR10434:SF11">
    <property type="entry name" value="1-ACYL-SN-GLYCEROL-3-PHOSPHATE ACYLTRANSFERASE"/>
    <property type="match status" value="1"/>
</dbReference>
<evidence type="ECO:0000256" key="2">
    <source>
        <dbReference type="ARBA" id="ARBA00022679"/>
    </source>
</evidence>
<dbReference type="SMART" id="SM00563">
    <property type="entry name" value="PlsC"/>
    <property type="match status" value="1"/>
</dbReference>
<dbReference type="CDD" id="cd07989">
    <property type="entry name" value="LPLAT_AGPAT-like"/>
    <property type="match status" value="1"/>
</dbReference>
<evidence type="ECO:0000313" key="8">
    <source>
        <dbReference type="EMBL" id="WOL15700.1"/>
    </source>
</evidence>
<dbReference type="InterPro" id="IPR025852">
    <property type="entry name" value="SM_dom_ATX"/>
</dbReference>
<dbReference type="NCBIfam" id="TIGR00530">
    <property type="entry name" value="AGP_acyltrn"/>
    <property type="match status" value="1"/>
</dbReference>
<keyword evidence="4" id="KW-0444">Lipid biosynthesis</keyword>
<keyword evidence="9" id="KW-1185">Reference proteome</keyword>
<dbReference type="Pfam" id="PF14438">
    <property type="entry name" value="SM-ATX"/>
    <property type="match status" value="1"/>
</dbReference>
<dbReference type="PANTHER" id="PTHR10434">
    <property type="entry name" value="1-ACYL-SN-GLYCEROL-3-PHOSPHATE ACYLTRANSFERASE"/>
    <property type="match status" value="1"/>
</dbReference>
<dbReference type="InterPro" id="IPR004552">
    <property type="entry name" value="AGP_acyltrans"/>
</dbReference>
<keyword evidence="6" id="KW-0812">Transmembrane</keyword>
<keyword evidence="6" id="KW-0472">Membrane</keyword>
<evidence type="ECO:0000256" key="6">
    <source>
        <dbReference type="SAM" id="Phobius"/>
    </source>
</evidence>
<keyword evidence="2 4" id="KW-0808">Transferase</keyword>
<dbReference type="GO" id="GO:0005783">
    <property type="term" value="C:endoplasmic reticulum"/>
    <property type="evidence" value="ECO:0007669"/>
    <property type="project" value="TreeGrafter"/>
</dbReference>
<proteinExistence type="inferred from homology"/>
<feature type="transmembrane region" description="Helical" evidence="6">
    <location>
        <begin position="53"/>
        <end position="78"/>
    </location>
</feature>
<feature type="compositionally biased region" description="Polar residues" evidence="5">
    <location>
        <begin position="287"/>
        <end position="313"/>
    </location>
</feature>
<reference evidence="8 9" key="1">
    <citation type="submission" date="2023-10" db="EMBL/GenBank/DDBJ databases">
        <title>Chromosome-scale genome assembly provides insights into flower coloration mechanisms of Canna indica.</title>
        <authorList>
            <person name="Li C."/>
        </authorList>
    </citation>
    <scope>NUCLEOTIDE SEQUENCE [LARGE SCALE GENOMIC DNA]</scope>
    <source>
        <tissue evidence="8">Flower</tissue>
    </source>
</reference>
<feature type="compositionally biased region" description="Polar residues" evidence="5">
    <location>
        <begin position="561"/>
        <end position="577"/>
    </location>
</feature>
<protein>
    <recommendedName>
        <fullName evidence="4">1-acyl-sn-glycerol-3-phosphate acyltransferase</fullName>
        <ecNumber evidence="4">2.3.1.51</ecNumber>
    </recommendedName>
</protein>
<keyword evidence="4" id="KW-0443">Lipid metabolism</keyword>